<protein>
    <submittedName>
        <fullName evidence="1">Uncharacterized protein</fullName>
    </submittedName>
</protein>
<name>A0A523UXL2_UNCT6</name>
<organism evidence="1 2">
    <name type="scientific">candidate division TA06 bacterium</name>
    <dbReference type="NCBI Taxonomy" id="2250710"/>
    <lineage>
        <taxon>Bacteria</taxon>
        <taxon>Bacteria division TA06</taxon>
    </lineage>
</organism>
<reference evidence="1 2" key="1">
    <citation type="submission" date="2019-03" db="EMBL/GenBank/DDBJ databases">
        <title>Metabolic potential of uncultured bacteria and archaea associated with petroleum seepage in deep-sea sediments.</title>
        <authorList>
            <person name="Dong X."/>
            <person name="Hubert C."/>
        </authorList>
    </citation>
    <scope>NUCLEOTIDE SEQUENCE [LARGE SCALE GENOMIC DNA]</scope>
    <source>
        <strain evidence="1">E44_bin18</strain>
    </source>
</reference>
<dbReference type="AlphaFoldDB" id="A0A523UXL2"/>
<comment type="caution">
    <text evidence="1">The sequence shown here is derived from an EMBL/GenBank/DDBJ whole genome shotgun (WGS) entry which is preliminary data.</text>
</comment>
<proteinExistence type="predicted"/>
<sequence length="198" mass="23071">MRLPKLVRDSRKGLEKEIQTLPSGFYDSFEYTRAGKNLTHPRTLGCIVKVLLGFDSVKAVDIDIRMNIGRVRFQPDIQVIGTDDTPILFIDYESPNSSDARIPRKDVLPYLKLGRPIPYIVITTLPDAPKAKWKTRVYPSSASRNRGRVRQKIRESPRRFWYNNYRHELKKLKNRLDSVYFFNIDGKKVMVAPLFKKT</sequence>
<evidence type="ECO:0000313" key="1">
    <source>
        <dbReference type="EMBL" id="TET47230.1"/>
    </source>
</evidence>
<evidence type="ECO:0000313" key="2">
    <source>
        <dbReference type="Proteomes" id="UP000315525"/>
    </source>
</evidence>
<accession>A0A523UXL2</accession>
<dbReference type="EMBL" id="SOJN01000028">
    <property type="protein sequence ID" value="TET47230.1"/>
    <property type="molecule type" value="Genomic_DNA"/>
</dbReference>
<gene>
    <name evidence="1" type="ORF">E3J62_02075</name>
</gene>
<dbReference type="Proteomes" id="UP000315525">
    <property type="component" value="Unassembled WGS sequence"/>
</dbReference>